<organism evidence="2 3">
    <name type="scientific">Gloeothece verrucosa (strain PCC 7822)</name>
    <name type="common">Cyanothece sp. (strain PCC 7822)</name>
    <dbReference type="NCBI Taxonomy" id="497965"/>
    <lineage>
        <taxon>Bacteria</taxon>
        <taxon>Bacillati</taxon>
        <taxon>Cyanobacteriota</taxon>
        <taxon>Cyanophyceae</taxon>
        <taxon>Oscillatoriophycideae</taxon>
        <taxon>Chroococcales</taxon>
        <taxon>Aphanothecaceae</taxon>
        <taxon>Gloeothece</taxon>
        <taxon>Gloeothece verrucosa</taxon>
    </lineage>
</organism>
<protein>
    <submittedName>
        <fullName evidence="2">Pentapeptide repeat protein</fullName>
    </submittedName>
</protein>
<dbReference type="Proteomes" id="UP000008206">
    <property type="component" value="Chromosome"/>
</dbReference>
<dbReference type="RefSeq" id="WP_013324139.1">
    <property type="nucleotide sequence ID" value="NC_014501.1"/>
</dbReference>
<evidence type="ECO:0000313" key="2">
    <source>
        <dbReference type="EMBL" id="ADN16073.1"/>
    </source>
</evidence>
<dbReference type="HOGENOM" id="CLU_307519_0_0_3"/>
<dbReference type="InterPro" id="IPR001646">
    <property type="entry name" value="5peptide_repeat"/>
</dbReference>
<dbReference type="STRING" id="497965.Cyan7822_4155"/>
<dbReference type="InterPro" id="IPR051082">
    <property type="entry name" value="Pentapeptide-BTB/POZ_domain"/>
</dbReference>
<dbReference type="eggNOG" id="COG1357">
    <property type="taxonomic scope" value="Bacteria"/>
</dbReference>
<dbReference type="Gene3D" id="2.160.20.80">
    <property type="entry name" value="E3 ubiquitin-protein ligase SopA"/>
    <property type="match status" value="2"/>
</dbReference>
<keyword evidence="3" id="KW-1185">Reference proteome</keyword>
<dbReference type="eggNOG" id="COG5635">
    <property type="taxonomic scope" value="Bacteria"/>
</dbReference>
<dbReference type="AlphaFoldDB" id="E0U7Y6"/>
<evidence type="ECO:0000259" key="1">
    <source>
        <dbReference type="Pfam" id="PF22735"/>
    </source>
</evidence>
<dbReference type="SUPFAM" id="SSF52540">
    <property type="entry name" value="P-loop containing nucleoside triphosphate hydrolases"/>
    <property type="match status" value="1"/>
</dbReference>
<dbReference type="PANTHER" id="PTHR14136:SF17">
    <property type="entry name" value="BTB_POZ DOMAIN-CONTAINING PROTEIN KCTD9"/>
    <property type="match status" value="1"/>
</dbReference>
<feature type="domain" description="NACHT N-terminal Helical" evidence="1">
    <location>
        <begin position="20"/>
        <end position="221"/>
    </location>
</feature>
<reference evidence="3" key="1">
    <citation type="journal article" date="2011" name="MBio">
        <title>Novel metabolic attributes of the genus Cyanothece, comprising a group of unicellular nitrogen-fixing Cyanobacteria.</title>
        <authorList>
            <person name="Bandyopadhyay A."/>
            <person name="Elvitigala T."/>
            <person name="Welsh E."/>
            <person name="Stockel J."/>
            <person name="Liberton M."/>
            <person name="Min H."/>
            <person name="Sherman L.A."/>
            <person name="Pakrasi H.B."/>
        </authorList>
    </citation>
    <scope>NUCLEOTIDE SEQUENCE [LARGE SCALE GENOMIC DNA]</scope>
    <source>
        <strain evidence="3">PCC 7822</strain>
    </source>
</reference>
<dbReference type="SUPFAM" id="SSF141571">
    <property type="entry name" value="Pentapeptide repeat-like"/>
    <property type="match status" value="1"/>
</dbReference>
<accession>E0U7Y6</accession>
<dbReference type="Gene3D" id="3.40.50.300">
    <property type="entry name" value="P-loop containing nucleotide triphosphate hydrolases"/>
    <property type="match status" value="1"/>
</dbReference>
<sequence length="976" mass="113318">MVEKSGITPKKSQSILQKEIKVNVKSLVFSLGKASINLGFGKWDDLTESGLEILESLGLEKTPEEIAGLLLIRSLMHGIQDLLKEHQDLLNKKPDKDNLKKFFSSLESSLNDHELIIDHNFFEHPQNFPLLEKALNSFAQWLEEFVDKKVDTENISRRLPTYFIFALNKEWLEHSQDYAILKEELDTPFTQATKREQGWLKYRAWLQKQVDEPVFLETFSLKQVYVPLRGYYEQEEKDNNSLKTSITEREELDLRGNTSIAKDKDRKINRRIIDVSEELEKWLEEGNKDDAIRLISGSPGSGKSSFTKMFAAQQAEKGNIQVLYVPLHRFRLSDDLIKAVGDFVQFDGFLYDNPLQPDNEGLRLLIIFDGLDELSMQGKFAENLARDFIDEVKTTVNNFNYHKTRLQILISGREVVIQANHSKLRKRPQLLYLFSYFIPEHERENKNYIDDKNLIAEDQRQYWWQLYGKAKGKEYQGLPLDLDQDNLTEITAQPLLNYLIALSYERQKIIFNEETNLNEIYADLLYAVYERGYEKHEYPVTKGIKKEEFIGVLEEIALACWHGDGRTTTVNEIQNHCNNSGVQEILNRFQADLQEDCKASITRLLTAFYFRESGELRGSDKTFEFTHKSFGEYLTARRIVREVQDIDEELDAREKNYRKGYDKREALVKWAILSGPSAINRYLFEFLKDEIRLQDLETVKKWQQMLCHLIEFMLIYGMPMEKIDPRPNFQEEMRQARNAEEALLVVLNACARRTEELSNINWPSPSAFGQWIYRLQIKEYQKIQEDTITRKCLSFLNLQNCVLMDLDLECTNLIRVNLSHSTLVSVKFNCANLQKVNFSESKIMATEFKGANLSESYFENTYFTEAFLSSDETYQDIIFLNDFTEANLTNSNFKNAYLEGLLFFEADMTNANLSGVNFTNGSIKSADLTGANLTNANFTDVNFEDTDLTDADLTGTEFTEVNLDEAIFDNTINEEE</sequence>
<dbReference type="InterPro" id="IPR027417">
    <property type="entry name" value="P-loop_NTPase"/>
</dbReference>
<dbReference type="KEGG" id="cyj:Cyan7822_4155"/>
<evidence type="ECO:0000313" key="3">
    <source>
        <dbReference type="Proteomes" id="UP000008206"/>
    </source>
</evidence>
<dbReference type="InterPro" id="IPR054568">
    <property type="entry name" value="NNH3"/>
</dbReference>
<gene>
    <name evidence="2" type="ordered locus">Cyan7822_4155</name>
</gene>
<dbReference type="PANTHER" id="PTHR14136">
    <property type="entry name" value="BTB_POZ DOMAIN-CONTAINING PROTEIN KCTD9"/>
    <property type="match status" value="1"/>
</dbReference>
<dbReference type="EMBL" id="CP002198">
    <property type="protein sequence ID" value="ADN16073.1"/>
    <property type="molecule type" value="Genomic_DNA"/>
</dbReference>
<dbReference type="Pfam" id="PF22735">
    <property type="entry name" value="NNH3"/>
    <property type="match status" value="1"/>
</dbReference>
<name>E0U7Y6_GLOV7</name>
<dbReference type="OrthoDB" id="419933at2"/>
<proteinExistence type="predicted"/>
<dbReference type="Pfam" id="PF00805">
    <property type="entry name" value="Pentapeptide"/>
    <property type="match status" value="3"/>
</dbReference>